<dbReference type="GO" id="GO:0003924">
    <property type="term" value="F:GTPase activity"/>
    <property type="evidence" value="ECO:0007669"/>
    <property type="project" value="InterPro"/>
</dbReference>
<dbReference type="InterPro" id="IPR006689">
    <property type="entry name" value="Small_GTPase_ARF/SAR"/>
</dbReference>
<sequence>FNVEKVEYKNVDFTVWDAGGQGLHKLRPVWKHYFNNIDCLIYVVDSTDRERIDQAKQEFEKGAMTPTEVCEGLGLFDLRNRKWHIKGSCALKGDGLFEGLDWLASILKEKKAAEYSSI</sequence>
<dbReference type="InterPro" id="IPR024156">
    <property type="entry name" value="Small_GTPase_ARF"/>
</dbReference>
<dbReference type="Pfam" id="PF00025">
    <property type="entry name" value="Arf"/>
    <property type="match status" value="2"/>
</dbReference>
<evidence type="ECO:0000256" key="4">
    <source>
        <dbReference type="ARBA" id="ARBA00022892"/>
    </source>
</evidence>
<feature type="non-terminal residue" evidence="8">
    <location>
        <position position="1"/>
    </location>
</feature>
<evidence type="ECO:0000256" key="2">
    <source>
        <dbReference type="ARBA" id="ARBA00022707"/>
    </source>
</evidence>
<dbReference type="Gene3D" id="3.40.50.300">
    <property type="entry name" value="P-loop containing nucleotide triphosphate hydrolases"/>
    <property type="match status" value="2"/>
</dbReference>
<evidence type="ECO:0000313" key="8">
    <source>
        <dbReference type="EMBL" id="GAU18934.1"/>
    </source>
</evidence>
<dbReference type="InterPro" id="IPR027417">
    <property type="entry name" value="P-loop_NTPase"/>
</dbReference>
<evidence type="ECO:0000256" key="7">
    <source>
        <dbReference type="PIRSR" id="PIRSR606689-1"/>
    </source>
</evidence>
<evidence type="ECO:0000256" key="3">
    <source>
        <dbReference type="ARBA" id="ARBA00022741"/>
    </source>
</evidence>
<name>A0A2Z6LML0_TRISU</name>
<evidence type="ECO:0000313" key="9">
    <source>
        <dbReference type="Proteomes" id="UP000242715"/>
    </source>
</evidence>
<dbReference type="PANTHER" id="PTHR11711">
    <property type="entry name" value="ADP RIBOSYLATION FACTOR-RELATED"/>
    <property type="match status" value="1"/>
</dbReference>
<reference evidence="9" key="1">
    <citation type="journal article" date="2017" name="Front. Plant Sci.">
        <title>Climate Clever Clovers: New Paradigm to Reduce the Environmental Footprint of Ruminants by Breeding Low Methanogenic Forages Utilizing Haplotype Variation.</title>
        <authorList>
            <person name="Kaur P."/>
            <person name="Appels R."/>
            <person name="Bayer P.E."/>
            <person name="Keeble-Gagnere G."/>
            <person name="Wang J."/>
            <person name="Hirakawa H."/>
            <person name="Shirasawa K."/>
            <person name="Vercoe P."/>
            <person name="Stefanova K."/>
            <person name="Durmic Z."/>
            <person name="Nichols P."/>
            <person name="Revell C."/>
            <person name="Isobe S.N."/>
            <person name="Edwards D."/>
            <person name="Erskine W."/>
        </authorList>
    </citation>
    <scope>NUCLEOTIDE SEQUENCE [LARGE SCALE GENOMIC DNA]</scope>
    <source>
        <strain evidence="9">cv. Daliak</strain>
    </source>
</reference>
<comment type="similarity">
    <text evidence="1">Belongs to the small GTPase superfamily. Arf family.</text>
</comment>
<dbReference type="EMBL" id="DF973190">
    <property type="protein sequence ID" value="GAU18934.1"/>
    <property type="molecule type" value="Genomic_DNA"/>
</dbReference>
<keyword evidence="5" id="KW-0813">Transport</keyword>
<evidence type="ECO:0000256" key="1">
    <source>
        <dbReference type="ARBA" id="ARBA00010290"/>
    </source>
</evidence>
<proteinExistence type="inferred from homology"/>
<evidence type="ECO:0008006" key="10">
    <source>
        <dbReference type="Google" id="ProtNLM"/>
    </source>
</evidence>
<keyword evidence="3 7" id="KW-0547">Nucleotide-binding</keyword>
<keyword evidence="2" id="KW-0449">Lipoprotein</keyword>
<dbReference type="GO" id="GO:0015031">
    <property type="term" value="P:protein transport"/>
    <property type="evidence" value="ECO:0007669"/>
    <property type="project" value="UniProtKB-KW"/>
</dbReference>
<keyword evidence="2" id="KW-0519">Myristate</keyword>
<keyword evidence="5" id="KW-0653">Protein transport</keyword>
<accession>A0A2Z6LML0</accession>
<keyword evidence="4" id="KW-0931">ER-Golgi transport</keyword>
<gene>
    <name evidence="8" type="ORF">TSUD_229240</name>
</gene>
<dbReference type="OrthoDB" id="2011769at2759"/>
<dbReference type="GO" id="GO:0005525">
    <property type="term" value="F:GTP binding"/>
    <property type="evidence" value="ECO:0007669"/>
    <property type="project" value="UniProtKB-KW"/>
</dbReference>
<feature type="binding site" evidence="7">
    <location>
        <position position="20"/>
    </location>
    <ligand>
        <name>GTP</name>
        <dbReference type="ChEBI" id="CHEBI:37565"/>
    </ligand>
</feature>
<protein>
    <recommendedName>
        <fullName evidence="10">ADP-ribosylation factor</fullName>
    </recommendedName>
</protein>
<dbReference type="AlphaFoldDB" id="A0A2Z6LML0"/>
<dbReference type="Proteomes" id="UP000242715">
    <property type="component" value="Unassembled WGS sequence"/>
</dbReference>
<evidence type="ECO:0000256" key="6">
    <source>
        <dbReference type="ARBA" id="ARBA00023134"/>
    </source>
</evidence>
<dbReference type="PROSITE" id="PS51417">
    <property type="entry name" value="ARF"/>
    <property type="match status" value="1"/>
</dbReference>
<evidence type="ECO:0000256" key="5">
    <source>
        <dbReference type="ARBA" id="ARBA00022927"/>
    </source>
</evidence>
<dbReference type="SMART" id="SM00177">
    <property type="entry name" value="ARF"/>
    <property type="match status" value="1"/>
</dbReference>
<keyword evidence="9" id="KW-1185">Reference proteome</keyword>
<dbReference type="GO" id="GO:0016192">
    <property type="term" value="P:vesicle-mediated transport"/>
    <property type="evidence" value="ECO:0007669"/>
    <property type="project" value="UniProtKB-KW"/>
</dbReference>
<organism evidence="8 9">
    <name type="scientific">Trifolium subterraneum</name>
    <name type="common">Subterranean clover</name>
    <dbReference type="NCBI Taxonomy" id="3900"/>
    <lineage>
        <taxon>Eukaryota</taxon>
        <taxon>Viridiplantae</taxon>
        <taxon>Streptophyta</taxon>
        <taxon>Embryophyta</taxon>
        <taxon>Tracheophyta</taxon>
        <taxon>Spermatophyta</taxon>
        <taxon>Magnoliopsida</taxon>
        <taxon>eudicotyledons</taxon>
        <taxon>Gunneridae</taxon>
        <taxon>Pentapetalae</taxon>
        <taxon>rosids</taxon>
        <taxon>fabids</taxon>
        <taxon>Fabales</taxon>
        <taxon>Fabaceae</taxon>
        <taxon>Papilionoideae</taxon>
        <taxon>50 kb inversion clade</taxon>
        <taxon>NPAAA clade</taxon>
        <taxon>Hologalegina</taxon>
        <taxon>IRL clade</taxon>
        <taxon>Trifolieae</taxon>
        <taxon>Trifolium</taxon>
    </lineage>
</organism>
<keyword evidence="6 7" id="KW-0342">GTP-binding</keyword>
<dbReference type="SUPFAM" id="SSF52540">
    <property type="entry name" value="P-loop containing nucleoside triphosphate hydrolases"/>
    <property type="match status" value="1"/>
</dbReference>